<feature type="domain" description="ABC3 transporter permease C-terminal" evidence="7">
    <location>
        <begin position="260"/>
        <end position="374"/>
    </location>
</feature>
<dbReference type="Pfam" id="PF12704">
    <property type="entry name" value="MacB_PCD"/>
    <property type="match status" value="1"/>
</dbReference>
<comment type="caution">
    <text evidence="9">The sequence shown here is derived from an EMBL/GenBank/DDBJ whole genome shotgun (WGS) entry which is preliminary data.</text>
</comment>
<evidence type="ECO:0000259" key="8">
    <source>
        <dbReference type="Pfam" id="PF12704"/>
    </source>
</evidence>
<dbReference type="EMBL" id="LRPC01000028">
    <property type="protein sequence ID" value="KYG73347.1"/>
    <property type="molecule type" value="Genomic_DNA"/>
</dbReference>
<dbReference type="GO" id="GO:0005886">
    <property type="term" value="C:plasma membrane"/>
    <property type="evidence" value="ECO:0007669"/>
    <property type="project" value="UniProtKB-SubCell"/>
</dbReference>
<proteinExistence type="predicted"/>
<feature type="domain" description="ABC3 transporter permease C-terminal" evidence="7">
    <location>
        <begin position="648"/>
        <end position="761"/>
    </location>
</feature>
<feature type="transmembrane region" description="Helical" evidence="6">
    <location>
        <begin position="393"/>
        <end position="418"/>
    </location>
</feature>
<evidence type="ECO:0000256" key="1">
    <source>
        <dbReference type="ARBA" id="ARBA00004651"/>
    </source>
</evidence>
<reference evidence="9 10" key="1">
    <citation type="submission" date="2016-01" db="EMBL/GenBank/DDBJ databases">
        <title>Genome sequencing of Roseivirga spongicola UST030701-084.</title>
        <authorList>
            <person name="Selvaratnam C."/>
            <person name="Thevarajoo S."/>
            <person name="Goh K.M."/>
            <person name="Ee R."/>
            <person name="Chan K.-G."/>
            <person name="Chong C.S."/>
        </authorList>
    </citation>
    <scope>NUCLEOTIDE SEQUENCE [LARGE SCALE GENOMIC DNA]</scope>
    <source>
        <strain evidence="9 10">UST030701-084</strain>
    </source>
</reference>
<sequence length="768" mass="85880">MLYVENELSYDQFHSENFYRFLYEEQTGDGETRKFGIISVKTLEEFPEKIAGIEDVLLARNHGAGPLLVAYKDVRFKTRDLFFTEADFFDYFNFKLLQGNPATALAGPNDVVITESMAKKIFGDANPMGETIKFSGTMGFTLQVTGVVEDPKNSHVDFEFLVNFEVRDEINDYLVMREGFAGSVYGYFKLAPNTDPDDASKLIKQHYLDYYKDRPDVVEALARENYEFQSIQDIYFNSNDVSFDEGFNKGNKQNILILGVIGAFVLLIACMNYINAATAKAATRSKEIGVRKVFGAFKKQLIVQFLGEAFLVSFVAVVLSVLVTDLTLPAFENLMETELRFSLINNPLFLKMLVSVLVGVTLLSGLYPALVLSRFRPSESLRSQNAKGFLRGAGLRNFLVGIQLFFTLVLVSSVLLIVQQSRFINSKDLGFSKDDILIIPNNSPKVGAQLATFKSELLKSPYILGATTGVDVLGFETTNNSGPVLLEGQSYKDAPVATFFTVGDEFIQLQELELINGRTFNPYLKSDTASIVVNEAFVRANGLEDIVGKKARLWGADGVPVSIIGVVKDFNFKSLRSKVSPAIFMLNSRMNWFWTLKVDPTHKAEAVNHARTVWDKVEPEYPMGYWFLEDNLQAYYAKEKRLESAIKTFSVICLVISCLGLYGMTTFTIERRIKEIGIRKVLGAGVNQLVWVVNSKFVWLFVIAFLVSVPLVYYAIDQWLEGFAYHINIGATSFLLAGALVLVIILLTVSVQAVKAAWSNPASTLRAE</sequence>
<keyword evidence="10" id="KW-1185">Reference proteome</keyword>
<keyword evidence="5 6" id="KW-0472">Membrane</keyword>
<evidence type="ECO:0000256" key="6">
    <source>
        <dbReference type="SAM" id="Phobius"/>
    </source>
</evidence>
<feature type="domain" description="MacB-like periplasmic core" evidence="8">
    <location>
        <begin position="63"/>
        <end position="205"/>
    </location>
</feature>
<comment type="subcellular location">
    <subcellularLocation>
        <location evidence="1">Cell membrane</location>
        <topology evidence="1">Multi-pass membrane protein</topology>
    </subcellularLocation>
</comment>
<dbReference type="InterPro" id="IPR003838">
    <property type="entry name" value="ABC3_permease_C"/>
</dbReference>
<protein>
    <recommendedName>
        <fullName evidence="11">ABC transporter permease</fullName>
    </recommendedName>
</protein>
<dbReference type="PANTHER" id="PTHR30572">
    <property type="entry name" value="MEMBRANE COMPONENT OF TRANSPORTER-RELATED"/>
    <property type="match status" value="1"/>
</dbReference>
<feature type="transmembrane region" description="Helical" evidence="6">
    <location>
        <begin position="722"/>
        <end position="749"/>
    </location>
</feature>
<feature type="transmembrane region" description="Helical" evidence="6">
    <location>
        <begin position="255"/>
        <end position="274"/>
    </location>
</feature>
<feature type="transmembrane region" description="Helical" evidence="6">
    <location>
        <begin position="649"/>
        <end position="669"/>
    </location>
</feature>
<dbReference type="AlphaFoldDB" id="A0A150X3R5"/>
<feature type="transmembrane region" description="Helical" evidence="6">
    <location>
        <begin position="697"/>
        <end position="716"/>
    </location>
</feature>
<dbReference type="InterPro" id="IPR050250">
    <property type="entry name" value="Macrolide_Exporter_MacB"/>
</dbReference>
<evidence type="ECO:0000256" key="2">
    <source>
        <dbReference type="ARBA" id="ARBA00022475"/>
    </source>
</evidence>
<dbReference type="Proteomes" id="UP000075606">
    <property type="component" value="Unassembled WGS sequence"/>
</dbReference>
<feature type="transmembrane region" description="Helical" evidence="6">
    <location>
        <begin position="301"/>
        <end position="328"/>
    </location>
</feature>
<name>A0A150X3R5_9BACT</name>
<evidence type="ECO:0000256" key="4">
    <source>
        <dbReference type="ARBA" id="ARBA00022989"/>
    </source>
</evidence>
<keyword evidence="2" id="KW-1003">Cell membrane</keyword>
<dbReference type="GO" id="GO:0022857">
    <property type="term" value="F:transmembrane transporter activity"/>
    <property type="evidence" value="ECO:0007669"/>
    <property type="project" value="TreeGrafter"/>
</dbReference>
<gene>
    <name evidence="9" type="ORF">AWW68_11615</name>
</gene>
<evidence type="ECO:0000313" key="9">
    <source>
        <dbReference type="EMBL" id="KYG73347.1"/>
    </source>
</evidence>
<keyword evidence="3 6" id="KW-0812">Transmembrane</keyword>
<dbReference type="InterPro" id="IPR025857">
    <property type="entry name" value="MacB_PCD"/>
</dbReference>
<evidence type="ECO:0000256" key="5">
    <source>
        <dbReference type="ARBA" id="ARBA00023136"/>
    </source>
</evidence>
<evidence type="ECO:0000313" key="10">
    <source>
        <dbReference type="Proteomes" id="UP000075606"/>
    </source>
</evidence>
<dbReference type="STRING" id="333140.AWW68_11615"/>
<evidence type="ECO:0008006" key="11">
    <source>
        <dbReference type="Google" id="ProtNLM"/>
    </source>
</evidence>
<dbReference type="PANTHER" id="PTHR30572:SF18">
    <property type="entry name" value="ABC-TYPE MACROLIDE FAMILY EXPORT SYSTEM PERMEASE COMPONENT 2"/>
    <property type="match status" value="1"/>
</dbReference>
<evidence type="ECO:0000256" key="3">
    <source>
        <dbReference type="ARBA" id="ARBA00022692"/>
    </source>
</evidence>
<organism evidence="9 10">
    <name type="scientific">Roseivirga spongicola</name>
    <dbReference type="NCBI Taxonomy" id="333140"/>
    <lineage>
        <taxon>Bacteria</taxon>
        <taxon>Pseudomonadati</taxon>
        <taxon>Bacteroidota</taxon>
        <taxon>Cytophagia</taxon>
        <taxon>Cytophagales</taxon>
        <taxon>Roseivirgaceae</taxon>
        <taxon>Roseivirga</taxon>
    </lineage>
</organism>
<accession>A0A150X3R5</accession>
<dbReference type="Pfam" id="PF02687">
    <property type="entry name" value="FtsX"/>
    <property type="match status" value="2"/>
</dbReference>
<keyword evidence="4 6" id="KW-1133">Transmembrane helix</keyword>
<feature type="transmembrane region" description="Helical" evidence="6">
    <location>
        <begin position="348"/>
        <end position="372"/>
    </location>
</feature>
<evidence type="ECO:0000259" key="7">
    <source>
        <dbReference type="Pfam" id="PF02687"/>
    </source>
</evidence>